<evidence type="ECO:0000259" key="14">
    <source>
        <dbReference type="Pfam" id="PF08245"/>
    </source>
</evidence>
<dbReference type="Gene3D" id="3.90.190.20">
    <property type="entry name" value="Mur ligase, C-terminal domain"/>
    <property type="match status" value="1"/>
</dbReference>
<organism evidence="15 16">
    <name type="scientific">Parvularcula lutaonensis</name>
    <dbReference type="NCBI Taxonomy" id="491923"/>
    <lineage>
        <taxon>Bacteria</taxon>
        <taxon>Pseudomonadati</taxon>
        <taxon>Pseudomonadota</taxon>
        <taxon>Alphaproteobacteria</taxon>
        <taxon>Parvularculales</taxon>
        <taxon>Parvularculaceae</taxon>
        <taxon>Parvularcula</taxon>
    </lineage>
</organism>
<dbReference type="InterPro" id="IPR013221">
    <property type="entry name" value="Mur_ligase_cen"/>
</dbReference>
<keyword evidence="9 10" id="KW-0961">Cell wall biogenesis/degradation</keyword>
<evidence type="ECO:0000256" key="2">
    <source>
        <dbReference type="ARBA" id="ARBA00022598"/>
    </source>
</evidence>
<dbReference type="InterPro" id="IPR036565">
    <property type="entry name" value="Mur-like_cat_sf"/>
</dbReference>
<comment type="caution">
    <text evidence="15">The sequence shown here is derived from an EMBL/GenBank/DDBJ whole genome shotgun (WGS) entry which is preliminary data.</text>
</comment>
<dbReference type="PANTHER" id="PTHR43024:SF1">
    <property type="entry name" value="UDP-N-ACETYLMURAMOYL-TRIPEPTIDE--D-ALANYL-D-ALANINE LIGASE"/>
    <property type="match status" value="1"/>
</dbReference>
<dbReference type="Pfam" id="PF01225">
    <property type="entry name" value="Mur_ligase"/>
    <property type="match status" value="1"/>
</dbReference>
<comment type="subcellular location">
    <subcellularLocation>
        <location evidence="10 11">Cytoplasm</location>
    </subcellularLocation>
</comment>
<dbReference type="InterPro" id="IPR000713">
    <property type="entry name" value="Mur_ligase_N"/>
</dbReference>
<comment type="pathway">
    <text evidence="10 11">Cell wall biogenesis; peptidoglycan biosynthesis.</text>
</comment>
<evidence type="ECO:0000256" key="1">
    <source>
        <dbReference type="ARBA" id="ARBA00022490"/>
    </source>
</evidence>
<keyword evidence="7 10" id="KW-0573">Peptidoglycan synthesis</keyword>
<name>A0ABV7M7K9_9PROT</name>
<evidence type="ECO:0000313" key="16">
    <source>
        <dbReference type="Proteomes" id="UP001595607"/>
    </source>
</evidence>
<keyword evidence="8 10" id="KW-0131">Cell cycle</keyword>
<protein>
    <recommendedName>
        <fullName evidence="10 11">UDP-N-acetylmuramoyl-tripeptide--D-alanyl-D-alanine ligase</fullName>
        <ecNumber evidence="10 11">6.3.2.10</ecNumber>
    </recommendedName>
    <alternativeName>
        <fullName evidence="10">D-alanyl-D-alanine-adding enzyme</fullName>
    </alternativeName>
</protein>
<reference evidence="16" key="1">
    <citation type="journal article" date="2019" name="Int. J. Syst. Evol. Microbiol.">
        <title>The Global Catalogue of Microorganisms (GCM) 10K type strain sequencing project: providing services to taxonomists for standard genome sequencing and annotation.</title>
        <authorList>
            <consortium name="The Broad Institute Genomics Platform"/>
            <consortium name="The Broad Institute Genome Sequencing Center for Infectious Disease"/>
            <person name="Wu L."/>
            <person name="Ma J."/>
        </authorList>
    </citation>
    <scope>NUCLEOTIDE SEQUENCE [LARGE SCALE GENOMIC DNA]</scope>
    <source>
        <strain evidence="16">KCTC 22245</strain>
    </source>
</reference>
<feature type="binding site" evidence="10">
    <location>
        <begin position="110"/>
        <end position="116"/>
    </location>
    <ligand>
        <name>ATP</name>
        <dbReference type="ChEBI" id="CHEBI:30616"/>
    </ligand>
</feature>
<dbReference type="GO" id="GO:0047480">
    <property type="term" value="F:UDP-N-acetylmuramoyl-tripeptide-D-alanyl-D-alanine ligase activity"/>
    <property type="evidence" value="ECO:0007669"/>
    <property type="project" value="UniProtKB-EC"/>
</dbReference>
<feature type="domain" description="Mur ligase C-terminal" evidence="13">
    <location>
        <begin position="327"/>
        <end position="441"/>
    </location>
</feature>
<dbReference type="SUPFAM" id="SSF53623">
    <property type="entry name" value="MurD-like peptide ligases, catalytic domain"/>
    <property type="match status" value="1"/>
</dbReference>
<dbReference type="InterPro" id="IPR004101">
    <property type="entry name" value="Mur_ligase_C"/>
</dbReference>
<keyword evidence="3 10" id="KW-0132">Cell division</keyword>
<evidence type="ECO:0000313" key="15">
    <source>
        <dbReference type="EMBL" id="MFC3301325.1"/>
    </source>
</evidence>
<dbReference type="InterPro" id="IPR036615">
    <property type="entry name" value="Mur_ligase_C_dom_sf"/>
</dbReference>
<feature type="domain" description="Mur ligase N-terminal catalytic" evidence="12">
    <location>
        <begin position="29"/>
        <end position="74"/>
    </location>
</feature>
<dbReference type="InterPro" id="IPR005863">
    <property type="entry name" value="UDP-N-AcMur_synth"/>
</dbReference>
<keyword evidence="5 10" id="KW-0067">ATP-binding</keyword>
<dbReference type="InterPro" id="IPR051046">
    <property type="entry name" value="MurCDEF_CellWall_CoF430Synth"/>
</dbReference>
<evidence type="ECO:0000256" key="9">
    <source>
        <dbReference type="ARBA" id="ARBA00023316"/>
    </source>
</evidence>
<dbReference type="InterPro" id="IPR035911">
    <property type="entry name" value="MurE/MurF_N"/>
</dbReference>
<keyword evidence="6 10" id="KW-0133">Cell shape</keyword>
<dbReference type="Proteomes" id="UP001595607">
    <property type="component" value="Unassembled WGS sequence"/>
</dbReference>
<dbReference type="PANTHER" id="PTHR43024">
    <property type="entry name" value="UDP-N-ACETYLMURAMOYL-TRIPEPTIDE--D-ALANYL-D-ALANINE LIGASE"/>
    <property type="match status" value="1"/>
</dbReference>
<comment type="catalytic activity">
    <reaction evidence="10 11">
        <text>D-alanyl-D-alanine + UDP-N-acetyl-alpha-D-muramoyl-L-alanyl-gamma-D-glutamyl-meso-2,6-diaminopimelate + ATP = UDP-N-acetyl-alpha-D-muramoyl-L-alanyl-gamma-D-glutamyl-meso-2,6-diaminopimeloyl-D-alanyl-D-alanine + ADP + phosphate + H(+)</text>
        <dbReference type="Rhea" id="RHEA:28374"/>
        <dbReference type="ChEBI" id="CHEBI:15378"/>
        <dbReference type="ChEBI" id="CHEBI:30616"/>
        <dbReference type="ChEBI" id="CHEBI:43474"/>
        <dbReference type="ChEBI" id="CHEBI:57822"/>
        <dbReference type="ChEBI" id="CHEBI:61386"/>
        <dbReference type="ChEBI" id="CHEBI:83905"/>
        <dbReference type="ChEBI" id="CHEBI:456216"/>
        <dbReference type="EC" id="6.3.2.10"/>
    </reaction>
</comment>
<dbReference type="RefSeq" id="WP_189572122.1">
    <property type="nucleotide sequence ID" value="NZ_BMXU01000001.1"/>
</dbReference>
<evidence type="ECO:0000256" key="11">
    <source>
        <dbReference type="RuleBase" id="RU004136"/>
    </source>
</evidence>
<dbReference type="NCBIfam" id="TIGR01143">
    <property type="entry name" value="murF"/>
    <property type="match status" value="1"/>
</dbReference>
<proteinExistence type="inferred from homology"/>
<dbReference type="SUPFAM" id="SSF53244">
    <property type="entry name" value="MurD-like peptide ligases, peptide-binding domain"/>
    <property type="match status" value="1"/>
</dbReference>
<evidence type="ECO:0000256" key="10">
    <source>
        <dbReference type="HAMAP-Rule" id="MF_02019"/>
    </source>
</evidence>
<dbReference type="Gene3D" id="3.40.1190.10">
    <property type="entry name" value="Mur-like, catalytic domain"/>
    <property type="match status" value="1"/>
</dbReference>
<evidence type="ECO:0000256" key="8">
    <source>
        <dbReference type="ARBA" id="ARBA00023306"/>
    </source>
</evidence>
<keyword evidence="1 10" id="KW-0963">Cytoplasm</keyword>
<gene>
    <name evidence="10 15" type="primary">murF</name>
    <name evidence="15" type="ORF">ACFONP_01085</name>
</gene>
<dbReference type="EC" id="6.3.2.10" evidence="10 11"/>
<dbReference type="HAMAP" id="MF_02019">
    <property type="entry name" value="MurF"/>
    <property type="match status" value="1"/>
</dbReference>
<comment type="similarity">
    <text evidence="10">Belongs to the MurCDEF family. MurF subfamily.</text>
</comment>
<comment type="function">
    <text evidence="10 11">Involved in cell wall formation. Catalyzes the final step in the synthesis of UDP-N-acetylmuramoyl-pentapeptide, the precursor of murein.</text>
</comment>
<feature type="domain" description="Mur ligase central" evidence="14">
    <location>
        <begin position="108"/>
        <end position="297"/>
    </location>
</feature>
<dbReference type="SUPFAM" id="SSF63418">
    <property type="entry name" value="MurE/MurF N-terminal domain"/>
    <property type="match status" value="1"/>
</dbReference>
<dbReference type="EMBL" id="JBHRVA010000002">
    <property type="protein sequence ID" value="MFC3301325.1"/>
    <property type="molecule type" value="Genomic_DNA"/>
</dbReference>
<dbReference type="Gene3D" id="3.40.1390.10">
    <property type="entry name" value="MurE/MurF, N-terminal domain"/>
    <property type="match status" value="1"/>
</dbReference>
<keyword evidence="2 10" id="KW-0436">Ligase</keyword>
<evidence type="ECO:0000259" key="13">
    <source>
        <dbReference type="Pfam" id="PF02875"/>
    </source>
</evidence>
<evidence type="ECO:0000256" key="4">
    <source>
        <dbReference type="ARBA" id="ARBA00022741"/>
    </source>
</evidence>
<evidence type="ECO:0000256" key="6">
    <source>
        <dbReference type="ARBA" id="ARBA00022960"/>
    </source>
</evidence>
<keyword evidence="16" id="KW-1185">Reference proteome</keyword>
<evidence type="ECO:0000259" key="12">
    <source>
        <dbReference type="Pfam" id="PF01225"/>
    </source>
</evidence>
<dbReference type="Pfam" id="PF08245">
    <property type="entry name" value="Mur_ligase_M"/>
    <property type="match status" value="1"/>
</dbReference>
<keyword evidence="4 10" id="KW-0547">Nucleotide-binding</keyword>
<evidence type="ECO:0000256" key="3">
    <source>
        <dbReference type="ARBA" id="ARBA00022618"/>
    </source>
</evidence>
<dbReference type="Pfam" id="PF02875">
    <property type="entry name" value="Mur_ligase_C"/>
    <property type="match status" value="1"/>
</dbReference>
<evidence type="ECO:0000256" key="7">
    <source>
        <dbReference type="ARBA" id="ARBA00022984"/>
    </source>
</evidence>
<evidence type="ECO:0000256" key="5">
    <source>
        <dbReference type="ARBA" id="ARBA00022840"/>
    </source>
</evidence>
<sequence>MTAQYLWLAYQAAAATKGTLKNGDGWAASGLSIDTRSLEPGNLFVALTAERDGHDFVAQAFEKGAAAALVSREVKGAGPQLVVPDTLRAVEALAQAARDRSFAPLVGVTGSAGKTTTKEMLRYALAPLGKVHAAEKSFNNHIGVPLTLAELPPSAKAGVFEMGMNHAGEIRGLTTLVKPHLALITTIAEAHIEFLGSMEAIADAKAEIAEGVRPGGAMILPADSPYYERLAKRCREAGVGDLLSFGTTGKAAKLFRAEEGEEGLHIEAEILGKRISFLMAASGIHMASNALAALLAAARTGVDAQDAADALAAFRMGAGRGERYQLEIDGKTITVLDESYNANPASMRAALSVLKAMPGRKVAVLGEMKELGEGSAGFHADLAAPASDAADIVHTAGAMMEHLRNALPKEKRGVHEEKATDLVQPLLVNLNEGDTVLFKGSNASRVGALVGELLKAGHRR</sequence>
<accession>A0ABV7M7K9</accession>